<dbReference type="InterPro" id="IPR056704">
    <property type="entry name" value="DUF7802"/>
</dbReference>
<protein>
    <recommendedName>
        <fullName evidence="2">DUF7802 domain-containing protein</fullName>
    </recommendedName>
</protein>
<dbReference type="PANTHER" id="PTHR35982:SF1">
    <property type="entry name" value="SPIROCYCLASE, AVEC FAMILY"/>
    <property type="match status" value="1"/>
</dbReference>
<keyword evidence="1" id="KW-0812">Transmembrane</keyword>
<dbReference type="EMBL" id="OU896714">
    <property type="protein sequence ID" value="CAH1180534.1"/>
    <property type="molecule type" value="Genomic_DNA"/>
</dbReference>
<feature type="transmembrane region" description="Helical" evidence="1">
    <location>
        <begin position="137"/>
        <end position="161"/>
    </location>
</feature>
<evidence type="ECO:0000313" key="4">
    <source>
        <dbReference type="Proteomes" id="UP001153737"/>
    </source>
</evidence>
<feature type="transmembrane region" description="Helical" evidence="1">
    <location>
        <begin position="106"/>
        <end position="125"/>
    </location>
</feature>
<evidence type="ECO:0000256" key="1">
    <source>
        <dbReference type="SAM" id="Phobius"/>
    </source>
</evidence>
<feature type="transmembrane region" description="Helical" evidence="1">
    <location>
        <begin position="181"/>
        <end position="198"/>
    </location>
</feature>
<reference evidence="3" key="2">
    <citation type="submission" date="2022-10" db="EMBL/GenBank/DDBJ databases">
        <authorList>
            <consortium name="ENA_rothamsted_submissions"/>
            <consortium name="culmorum"/>
            <person name="King R."/>
        </authorList>
    </citation>
    <scope>NUCLEOTIDE SEQUENCE</scope>
</reference>
<feature type="transmembrane region" description="Helical" evidence="1">
    <location>
        <begin position="219"/>
        <end position="241"/>
    </location>
</feature>
<dbReference type="Proteomes" id="UP001153737">
    <property type="component" value="Chromosome 8"/>
</dbReference>
<dbReference type="AlphaFoldDB" id="A0A9P0DV68"/>
<evidence type="ECO:0000259" key="2">
    <source>
        <dbReference type="Pfam" id="PF25085"/>
    </source>
</evidence>
<sequence>MNSDLLVPGTELSELSFSNFIDWFIHVSDIRIHLKNQPTYIISQFAYLVGTLFTITHALYRGGRLPYLWFSIMLHGLIVESISYVHPDVDNFWHSQTPIMFLGRRLPLHIIFLYPCFLYQSSIGVAKMRLPKWSEPFAVGLLVVLIDIPYDIVSVRFLHWTWHDTDPNIFDRHYWVPWNSYYFHATFAASFTFWFHFFKDKLCTSDGKWIADKRKSREVLCAILAGLLGAPGGILMFIAIYHPLHDIYQIHSEVTFFTIFAIFLLIIWVGDRKPKSDKVTKELSHETHWTTWVLLAHLILHFFTFLGITIFFNPENEISTGIREKLGPCDEYTYVQSALGMLLRKRKYLCPTDYDEQYFDWSCLPDKKHPSLGSLWYTTCGVPFTNRPEYILIISLICGLAAVIFYNLHFQSEGDSVFNYKFTKHNVTVLRKKKK</sequence>
<gene>
    <name evidence="3" type="ORF">PHAECO_LOCUS11786</name>
</gene>
<feature type="transmembrane region" description="Helical" evidence="1">
    <location>
        <begin position="289"/>
        <end position="312"/>
    </location>
</feature>
<feature type="transmembrane region" description="Helical" evidence="1">
    <location>
        <begin position="41"/>
        <end position="60"/>
    </location>
</feature>
<evidence type="ECO:0000313" key="3">
    <source>
        <dbReference type="EMBL" id="CAH1180534.1"/>
    </source>
</evidence>
<accession>A0A9P0DV68</accession>
<keyword evidence="4" id="KW-1185">Reference proteome</keyword>
<dbReference type="PANTHER" id="PTHR35982">
    <property type="entry name" value="AGAP005361-PA"/>
    <property type="match status" value="1"/>
</dbReference>
<dbReference type="OrthoDB" id="188749at2759"/>
<keyword evidence="1" id="KW-0472">Membrane</keyword>
<organism evidence="3 4">
    <name type="scientific">Phaedon cochleariae</name>
    <name type="common">Mustard beetle</name>
    <dbReference type="NCBI Taxonomy" id="80249"/>
    <lineage>
        <taxon>Eukaryota</taxon>
        <taxon>Metazoa</taxon>
        <taxon>Ecdysozoa</taxon>
        <taxon>Arthropoda</taxon>
        <taxon>Hexapoda</taxon>
        <taxon>Insecta</taxon>
        <taxon>Pterygota</taxon>
        <taxon>Neoptera</taxon>
        <taxon>Endopterygota</taxon>
        <taxon>Coleoptera</taxon>
        <taxon>Polyphaga</taxon>
        <taxon>Cucujiformia</taxon>
        <taxon>Chrysomeloidea</taxon>
        <taxon>Chrysomelidae</taxon>
        <taxon>Chrysomelinae</taxon>
        <taxon>Chrysomelini</taxon>
        <taxon>Phaedon</taxon>
    </lineage>
</organism>
<dbReference type="Pfam" id="PF25085">
    <property type="entry name" value="DUF7802"/>
    <property type="match status" value="1"/>
</dbReference>
<name>A0A9P0DV68_PHACE</name>
<feature type="transmembrane region" description="Helical" evidence="1">
    <location>
        <begin position="67"/>
        <end position="86"/>
    </location>
</feature>
<proteinExistence type="predicted"/>
<keyword evidence="1" id="KW-1133">Transmembrane helix</keyword>
<feature type="transmembrane region" description="Helical" evidence="1">
    <location>
        <begin position="247"/>
        <end position="269"/>
    </location>
</feature>
<feature type="domain" description="DUF7802" evidence="2">
    <location>
        <begin position="19"/>
        <end position="408"/>
    </location>
</feature>
<reference evidence="3" key="1">
    <citation type="submission" date="2022-01" db="EMBL/GenBank/DDBJ databases">
        <authorList>
            <person name="King R."/>
        </authorList>
    </citation>
    <scope>NUCLEOTIDE SEQUENCE</scope>
</reference>
<feature type="transmembrane region" description="Helical" evidence="1">
    <location>
        <begin position="390"/>
        <end position="408"/>
    </location>
</feature>